<evidence type="ECO:0000313" key="1">
    <source>
        <dbReference type="EMBL" id="QDU28520.1"/>
    </source>
</evidence>
<dbReference type="EMBL" id="CP036274">
    <property type="protein sequence ID" value="QDU28520.1"/>
    <property type="molecule type" value="Genomic_DNA"/>
</dbReference>
<accession>A0A517YE74</accession>
<dbReference type="KEGG" id="aagg:ETAA8_36220"/>
<dbReference type="AlphaFoldDB" id="A0A517YE74"/>
<gene>
    <name evidence="1" type="ORF">ETAA8_36220</name>
</gene>
<sequence>MDSSELTLEQIEVLLEQELASLGRYAQLAKRMRERGFPGDDELVRFVERARAASQDLRMWLHYRYGELKYRQSSLKMCPPAVNPSSGEPTE</sequence>
<proteinExistence type="predicted"/>
<name>A0A517YE74_9BACT</name>
<evidence type="ECO:0000313" key="2">
    <source>
        <dbReference type="Proteomes" id="UP000315017"/>
    </source>
</evidence>
<organism evidence="1 2">
    <name type="scientific">Anatilimnocola aggregata</name>
    <dbReference type="NCBI Taxonomy" id="2528021"/>
    <lineage>
        <taxon>Bacteria</taxon>
        <taxon>Pseudomonadati</taxon>
        <taxon>Planctomycetota</taxon>
        <taxon>Planctomycetia</taxon>
        <taxon>Pirellulales</taxon>
        <taxon>Pirellulaceae</taxon>
        <taxon>Anatilimnocola</taxon>
    </lineage>
</organism>
<reference evidence="1 2" key="1">
    <citation type="submission" date="2019-02" db="EMBL/GenBank/DDBJ databases">
        <title>Deep-cultivation of Planctomycetes and their phenomic and genomic characterization uncovers novel biology.</title>
        <authorList>
            <person name="Wiegand S."/>
            <person name="Jogler M."/>
            <person name="Boedeker C."/>
            <person name="Pinto D."/>
            <person name="Vollmers J."/>
            <person name="Rivas-Marin E."/>
            <person name="Kohn T."/>
            <person name="Peeters S.H."/>
            <person name="Heuer A."/>
            <person name="Rast P."/>
            <person name="Oberbeckmann S."/>
            <person name="Bunk B."/>
            <person name="Jeske O."/>
            <person name="Meyerdierks A."/>
            <person name="Storesund J.E."/>
            <person name="Kallscheuer N."/>
            <person name="Luecker S."/>
            <person name="Lage O.M."/>
            <person name="Pohl T."/>
            <person name="Merkel B.J."/>
            <person name="Hornburger P."/>
            <person name="Mueller R.-W."/>
            <person name="Bruemmer F."/>
            <person name="Labrenz M."/>
            <person name="Spormann A.M."/>
            <person name="Op den Camp H."/>
            <person name="Overmann J."/>
            <person name="Amann R."/>
            <person name="Jetten M.S.M."/>
            <person name="Mascher T."/>
            <person name="Medema M.H."/>
            <person name="Devos D.P."/>
            <person name="Kaster A.-K."/>
            <person name="Ovreas L."/>
            <person name="Rohde M."/>
            <person name="Galperin M.Y."/>
            <person name="Jogler C."/>
        </authorList>
    </citation>
    <scope>NUCLEOTIDE SEQUENCE [LARGE SCALE GENOMIC DNA]</scope>
    <source>
        <strain evidence="1 2">ETA_A8</strain>
    </source>
</reference>
<keyword evidence="2" id="KW-1185">Reference proteome</keyword>
<dbReference type="Proteomes" id="UP000315017">
    <property type="component" value="Chromosome"/>
</dbReference>
<dbReference type="RefSeq" id="WP_145090954.1">
    <property type="nucleotide sequence ID" value="NZ_CP036274.1"/>
</dbReference>
<protein>
    <submittedName>
        <fullName evidence="1">Uncharacterized protein</fullName>
    </submittedName>
</protein>